<organism evidence="2 3">
    <name type="scientific">Dactylellina haptotyla (strain CBS 200.50)</name>
    <name type="common">Nematode-trapping fungus</name>
    <name type="synonym">Monacrosporium haptotylum</name>
    <dbReference type="NCBI Taxonomy" id="1284197"/>
    <lineage>
        <taxon>Eukaryota</taxon>
        <taxon>Fungi</taxon>
        <taxon>Dikarya</taxon>
        <taxon>Ascomycota</taxon>
        <taxon>Pezizomycotina</taxon>
        <taxon>Orbiliomycetes</taxon>
        <taxon>Orbiliales</taxon>
        <taxon>Orbiliaceae</taxon>
        <taxon>Dactylellina</taxon>
    </lineage>
</organism>
<dbReference type="eggNOG" id="KOG4178">
    <property type="taxonomic scope" value="Eukaryota"/>
</dbReference>
<dbReference type="EMBL" id="AQGS01000867">
    <property type="protein sequence ID" value="EPS36603.1"/>
    <property type="molecule type" value="Genomic_DNA"/>
</dbReference>
<sequence length="314" mass="35334">MSNDLFPTFTSEHIQLNNMLSDTAGPAIFVRTRVDRDKPPLLLLHGYPQTYVEFHKIVPRLLSHFSLFLLDLRGYGASSTVLSENGSGYSKRLMAQDCVSVMRRYGYEKFSILGHDRGAGVAYRLALDMPEKVDKLIIVDIIPTYSRYTGFADRDSVLRGFHWSFMAQAEPFPETMIKGADGGKFFLEHILTSWSGTHSLEAFDPTPLENYREAFCNDERIHSTCEDYRAGAFHDRAHDEDDLKNGNKIGAQTLIVWGQKGRVAGPSAKTPLDVWRDFAEDVRGVGLECGHFIPEEDPDGLVDAVMDFFGIKGR</sequence>
<dbReference type="OMA" id="KAYHWLF"/>
<reference evidence="2 3" key="1">
    <citation type="journal article" date="2013" name="PLoS Genet.">
        <title>Genomic mechanisms accounting for the adaptation to parasitism in nematode-trapping fungi.</title>
        <authorList>
            <person name="Meerupati T."/>
            <person name="Andersson K.M."/>
            <person name="Friman E."/>
            <person name="Kumar D."/>
            <person name="Tunlid A."/>
            <person name="Ahren D."/>
        </authorList>
    </citation>
    <scope>NUCLEOTIDE SEQUENCE [LARGE SCALE GENOMIC DNA]</scope>
    <source>
        <strain evidence="2 3">CBS 200.50</strain>
    </source>
</reference>
<evidence type="ECO:0000259" key="1">
    <source>
        <dbReference type="Pfam" id="PF00561"/>
    </source>
</evidence>
<reference evidence="3" key="2">
    <citation type="submission" date="2013-04" db="EMBL/GenBank/DDBJ databases">
        <title>Genomic mechanisms accounting for the adaptation to parasitism in nematode-trapping fungi.</title>
        <authorList>
            <person name="Ahren D.G."/>
        </authorList>
    </citation>
    <scope>NUCLEOTIDE SEQUENCE [LARGE SCALE GENOMIC DNA]</scope>
    <source>
        <strain evidence="3">CBS 200.50</strain>
    </source>
</reference>
<dbReference type="InterPro" id="IPR000073">
    <property type="entry name" value="AB_hydrolase_1"/>
</dbReference>
<dbReference type="GO" id="GO:0003824">
    <property type="term" value="F:catalytic activity"/>
    <property type="evidence" value="ECO:0007669"/>
    <property type="project" value="InterPro"/>
</dbReference>
<evidence type="ECO:0000313" key="2">
    <source>
        <dbReference type="EMBL" id="EPS36603.1"/>
    </source>
</evidence>
<proteinExistence type="predicted"/>
<dbReference type="Gene3D" id="3.40.50.1820">
    <property type="entry name" value="alpha/beta hydrolase"/>
    <property type="match status" value="1"/>
</dbReference>
<dbReference type="AlphaFoldDB" id="S8BBQ0"/>
<dbReference type="STRING" id="1284197.S8BBQ0"/>
<gene>
    <name evidence="2" type="ORF">H072_9854</name>
</gene>
<dbReference type="OrthoDB" id="408373at2759"/>
<dbReference type="PANTHER" id="PTHR43194">
    <property type="entry name" value="HYDROLASE ALPHA/BETA FOLD FAMILY"/>
    <property type="match status" value="1"/>
</dbReference>
<dbReference type="InterPro" id="IPR000639">
    <property type="entry name" value="Epox_hydrolase-like"/>
</dbReference>
<keyword evidence="3" id="KW-1185">Reference proteome</keyword>
<dbReference type="InterPro" id="IPR029058">
    <property type="entry name" value="AB_hydrolase_fold"/>
</dbReference>
<dbReference type="PANTHER" id="PTHR43194:SF2">
    <property type="entry name" value="PEROXISOMAL MEMBRANE PROTEIN LPX1"/>
    <property type="match status" value="1"/>
</dbReference>
<dbReference type="Pfam" id="PF00561">
    <property type="entry name" value="Abhydrolase_1"/>
    <property type="match status" value="1"/>
</dbReference>
<dbReference type="InterPro" id="IPR050228">
    <property type="entry name" value="Carboxylesterase_BioH"/>
</dbReference>
<name>S8BBQ0_DACHA</name>
<feature type="domain" description="AB hydrolase-1" evidence="1">
    <location>
        <begin position="39"/>
        <end position="298"/>
    </location>
</feature>
<comment type="caution">
    <text evidence="2">The sequence shown here is derived from an EMBL/GenBank/DDBJ whole genome shotgun (WGS) entry which is preliminary data.</text>
</comment>
<protein>
    <recommendedName>
        <fullName evidence="1">AB hydrolase-1 domain-containing protein</fullName>
    </recommendedName>
</protein>
<dbReference type="SUPFAM" id="SSF53474">
    <property type="entry name" value="alpha/beta-Hydrolases"/>
    <property type="match status" value="1"/>
</dbReference>
<dbReference type="HOGENOM" id="CLU_020336_7_1_1"/>
<dbReference type="Proteomes" id="UP000015100">
    <property type="component" value="Unassembled WGS sequence"/>
</dbReference>
<dbReference type="PRINTS" id="PR00111">
    <property type="entry name" value="ABHYDROLASE"/>
</dbReference>
<dbReference type="PRINTS" id="PR00412">
    <property type="entry name" value="EPOXHYDRLASE"/>
</dbReference>
<accession>S8BBQ0</accession>
<evidence type="ECO:0000313" key="3">
    <source>
        <dbReference type="Proteomes" id="UP000015100"/>
    </source>
</evidence>